<protein>
    <submittedName>
        <fullName evidence="1">Uncharacterized protein</fullName>
    </submittedName>
</protein>
<dbReference type="EMBL" id="GEEE01007204">
    <property type="protein sequence ID" value="JAP56021.1"/>
    <property type="molecule type" value="Transcribed_RNA"/>
</dbReference>
<feature type="non-terminal residue" evidence="1">
    <location>
        <position position="119"/>
    </location>
</feature>
<proteinExistence type="predicted"/>
<gene>
    <name evidence="1" type="ORF">TR164295</name>
</gene>
<accession>A0A0X3PVZ7</accession>
<sequence length="119" mass="13178">MTILHLVFLSLLFTFTLHAVYANLFIILLQGSQILTGLCEFTLFHALTNVPMYKGALCIHQIKLVIQTRPGLGDGRRIAQHADSTLYLGQIASRHYGWRLVVDADLETSGTPVDKLNGA</sequence>
<organism evidence="1">
    <name type="scientific">Schistocephalus solidus</name>
    <name type="common">Tapeworm</name>
    <dbReference type="NCBI Taxonomy" id="70667"/>
    <lineage>
        <taxon>Eukaryota</taxon>
        <taxon>Metazoa</taxon>
        <taxon>Spiralia</taxon>
        <taxon>Lophotrochozoa</taxon>
        <taxon>Platyhelminthes</taxon>
        <taxon>Cestoda</taxon>
        <taxon>Eucestoda</taxon>
        <taxon>Diphyllobothriidea</taxon>
        <taxon>Diphyllobothriidae</taxon>
        <taxon>Schistocephalus</taxon>
    </lineage>
</organism>
<reference evidence="1" key="1">
    <citation type="submission" date="2016-01" db="EMBL/GenBank/DDBJ databases">
        <title>Reference transcriptome for the parasite Schistocephalus solidus: insights into the molecular evolution of parasitism.</title>
        <authorList>
            <person name="Hebert F.O."/>
            <person name="Grambauer S."/>
            <person name="Barber I."/>
            <person name="Landry C.R."/>
            <person name="Aubin-Horth N."/>
        </authorList>
    </citation>
    <scope>NUCLEOTIDE SEQUENCE</scope>
</reference>
<dbReference type="AlphaFoldDB" id="A0A0X3PVZ7"/>
<evidence type="ECO:0000313" key="1">
    <source>
        <dbReference type="EMBL" id="JAP56021.1"/>
    </source>
</evidence>
<name>A0A0X3PVZ7_SCHSO</name>